<name>D1B7Z2_THEAS</name>
<dbReference type="InterPro" id="IPR051918">
    <property type="entry name" value="STPP_CPPED1"/>
</dbReference>
<dbReference type="SUPFAM" id="SSF56300">
    <property type="entry name" value="Metallo-dependent phosphatases"/>
    <property type="match status" value="1"/>
</dbReference>
<organism evidence="2 3">
    <name type="scientific">Thermanaerovibrio acidaminovorans (strain ATCC 49978 / DSM 6589 / Su883)</name>
    <name type="common">Selenomonas acidaminovorans</name>
    <dbReference type="NCBI Taxonomy" id="525903"/>
    <lineage>
        <taxon>Bacteria</taxon>
        <taxon>Thermotogati</taxon>
        <taxon>Synergistota</taxon>
        <taxon>Synergistia</taxon>
        <taxon>Synergistales</taxon>
        <taxon>Synergistaceae</taxon>
        <taxon>Thermanaerovibrio</taxon>
    </lineage>
</organism>
<dbReference type="EMBL" id="CP001818">
    <property type="protein sequence ID" value="ACZ18395.1"/>
    <property type="molecule type" value="Genomic_DNA"/>
</dbReference>
<dbReference type="InterPro" id="IPR004843">
    <property type="entry name" value="Calcineurin-like_PHP"/>
</dbReference>
<dbReference type="eggNOG" id="COG1409">
    <property type="taxonomic scope" value="Bacteria"/>
</dbReference>
<dbReference type="HOGENOM" id="CLU_1006999_0_0_0"/>
<sequence length="278" mass="31207">MTPLSRPFRGLAWFPLLLLLLLLIPQGANGAVRGLNHINLDSILSTPVEGELRFLVVGDTRGPGSRFRFLVPQMREDQGLFVIHLGDLTNRGTQGEYREALELLRSIRKPFLVVIGNHELVDRGRGRFEDIFGSWRDRAFVLGGALLVLLDNADGRPLSEERLRWLDRELASHPGPKMVFMHQPLFDPRPGKSHAMDERGAREMLEVLKRHRVDRVFASHVHAFFQGDWDGVPYTISGGGGASLYSRDPESGFHHYHRVTVGPGGVRVETVPLGGYVR</sequence>
<evidence type="ECO:0000259" key="1">
    <source>
        <dbReference type="Pfam" id="PF00149"/>
    </source>
</evidence>
<dbReference type="AlphaFoldDB" id="D1B7Z2"/>
<reference evidence="2 3" key="1">
    <citation type="journal article" date="2009" name="Stand. Genomic Sci.">
        <title>Complete genome sequence of Thermanaerovibrio acidaminovorans type strain (Su883).</title>
        <authorList>
            <person name="Chovatia M."/>
            <person name="Sikorski J."/>
            <person name="Schroder M."/>
            <person name="Lapidus A."/>
            <person name="Nolan M."/>
            <person name="Tice H."/>
            <person name="Glavina Del Rio T."/>
            <person name="Copeland A."/>
            <person name="Cheng J.F."/>
            <person name="Lucas S."/>
            <person name="Chen F."/>
            <person name="Bruce D."/>
            <person name="Goodwin L."/>
            <person name="Pitluck S."/>
            <person name="Ivanova N."/>
            <person name="Mavromatis K."/>
            <person name="Ovchinnikova G."/>
            <person name="Pati A."/>
            <person name="Chen A."/>
            <person name="Palaniappan K."/>
            <person name="Land M."/>
            <person name="Hauser L."/>
            <person name="Chang Y.J."/>
            <person name="Jeffries C.D."/>
            <person name="Chain P."/>
            <person name="Saunders E."/>
            <person name="Detter J.C."/>
            <person name="Brettin T."/>
            <person name="Rohde M."/>
            <person name="Goker M."/>
            <person name="Spring S."/>
            <person name="Bristow J."/>
            <person name="Markowitz V."/>
            <person name="Hugenholtz P."/>
            <person name="Kyrpides N.C."/>
            <person name="Klenk H.P."/>
            <person name="Eisen J.A."/>
        </authorList>
    </citation>
    <scope>NUCLEOTIDE SEQUENCE [LARGE SCALE GENOMIC DNA]</scope>
    <source>
        <strain evidence="3">ATCC 49978 / DSM 6589 / Su883</strain>
    </source>
</reference>
<dbReference type="Pfam" id="PF00149">
    <property type="entry name" value="Metallophos"/>
    <property type="match status" value="1"/>
</dbReference>
<proteinExistence type="predicted"/>
<dbReference type="GO" id="GO:0016787">
    <property type="term" value="F:hydrolase activity"/>
    <property type="evidence" value="ECO:0007669"/>
    <property type="project" value="InterPro"/>
</dbReference>
<dbReference type="EnsemblBacteria" id="ACZ18395">
    <property type="protein sequence ID" value="ACZ18395"/>
    <property type="gene ID" value="Taci_0155"/>
</dbReference>
<dbReference type="OrthoDB" id="9809781at2"/>
<dbReference type="PANTHER" id="PTHR43143:SF1">
    <property type="entry name" value="SERINE_THREONINE-PROTEIN PHOSPHATASE CPPED1"/>
    <property type="match status" value="1"/>
</dbReference>
<dbReference type="InterPro" id="IPR029052">
    <property type="entry name" value="Metallo-depent_PP-like"/>
</dbReference>
<dbReference type="KEGG" id="tai:Taci_0155"/>
<evidence type="ECO:0000313" key="3">
    <source>
        <dbReference type="Proteomes" id="UP000002030"/>
    </source>
</evidence>
<dbReference type="Gene3D" id="3.60.21.10">
    <property type="match status" value="1"/>
</dbReference>
<dbReference type="PANTHER" id="PTHR43143">
    <property type="entry name" value="METALLOPHOSPHOESTERASE, CALCINEURIN SUPERFAMILY"/>
    <property type="match status" value="1"/>
</dbReference>
<protein>
    <submittedName>
        <fullName evidence="2">Metallophosphoesterase</fullName>
    </submittedName>
</protein>
<evidence type="ECO:0000313" key="2">
    <source>
        <dbReference type="EMBL" id="ACZ18395.1"/>
    </source>
</evidence>
<accession>D1B7Z2</accession>
<keyword evidence="3" id="KW-1185">Reference proteome</keyword>
<dbReference type="STRING" id="525903.Taci_0155"/>
<dbReference type="Proteomes" id="UP000002030">
    <property type="component" value="Chromosome"/>
</dbReference>
<feature type="domain" description="Calcineurin-like phosphoesterase" evidence="1">
    <location>
        <begin position="52"/>
        <end position="223"/>
    </location>
</feature>
<gene>
    <name evidence="2" type="ordered locus">Taci_0155</name>
</gene>